<evidence type="ECO:0000313" key="2">
    <source>
        <dbReference type="EMBL" id="ATG73686.1"/>
    </source>
</evidence>
<dbReference type="InterPro" id="IPR036465">
    <property type="entry name" value="vWFA_dom_sf"/>
</dbReference>
<dbReference type="Pfam" id="PF00092">
    <property type="entry name" value="VWA"/>
    <property type="match status" value="1"/>
</dbReference>
<dbReference type="Proteomes" id="UP000217763">
    <property type="component" value="Chromosome"/>
</dbReference>
<dbReference type="EMBL" id="CP012621">
    <property type="protein sequence ID" value="ATG73686.1"/>
    <property type="molecule type" value="Genomic_DNA"/>
</dbReference>
<gene>
    <name evidence="2" type="ORF">AN401_07285</name>
</gene>
<evidence type="ECO:0000313" key="3">
    <source>
        <dbReference type="Proteomes" id="UP000217763"/>
    </source>
</evidence>
<dbReference type="AlphaFoldDB" id="A0A291HN86"/>
<dbReference type="SMART" id="SM00327">
    <property type="entry name" value="VWA"/>
    <property type="match status" value="1"/>
</dbReference>
<proteinExistence type="predicted"/>
<accession>A0A291HN86</accession>
<keyword evidence="3" id="KW-1185">Reference proteome</keyword>
<organism evidence="2 3">
    <name type="scientific">Zobellella denitrificans</name>
    <dbReference type="NCBI Taxonomy" id="347534"/>
    <lineage>
        <taxon>Bacteria</taxon>
        <taxon>Pseudomonadati</taxon>
        <taxon>Pseudomonadota</taxon>
        <taxon>Gammaproteobacteria</taxon>
        <taxon>Aeromonadales</taxon>
        <taxon>Aeromonadaceae</taxon>
        <taxon>Zobellella</taxon>
    </lineage>
</organism>
<name>A0A291HN86_9GAMM</name>
<dbReference type="Gene3D" id="3.40.50.410">
    <property type="entry name" value="von Willebrand factor, type A domain"/>
    <property type="match status" value="1"/>
</dbReference>
<dbReference type="InterPro" id="IPR002035">
    <property type="entry name" value="VWF_A"/>
</dbReference>
<dbReference type="PROSITE" id="PS50234">
    <property type="entry name" value="VWFA"/>
    <property type="match status" value="1"/>
</dbReference>
<reference evidence="3" key="1">
    <citation type="submission" date="2015-09" db="EMBL/GenBank/DDBJ databases">
        <authorList>
            <person name="Shao Z."/>
            <person name="Wang L."/>
        </authorList>
    </citation>
    <scope>NUCLEOTIDE SEQUENCE [LARGE SCALE GENOMIC DNA]</scope>
    <source>
        <strain evidence="3">F13-1</strain>
    </source>
</reference>
<sequence length="1013" mass="109845">MDFGFFTIMAIALASSVLSFLLARKPQQMTPAAVEQLTIPTVHDGDSIGKLYGTKKINSAAVRWYGHVRTEAIVKEGGRKYGFFGKKQKFTVGYKYFGGIHFVLGLSHFDRITRIEVGDKVAWSGLASLASKSGYSRLNINQPNLFGGEESEGGIQGALDIGFGYKEQGRNSYLAARQGSDCPAYRGVMSVILRQMYLGTSPYIKPWSIWGQRIFVNEDGAPQWYPTKAAIGTPKSMALYIALDRSGSMGSGPGSRMENAKTAIISVLEGLRALGASSPIDIMFVAWSGSKNSILRRNIGSAGVEDVINFVGNITSIFDGTNFEMAVNDASGFFDGAGNKPRYVMFITDGEPNLGSVTQAAATLFSISGVRSYAFNIDLANTTETAKMDNTPEDGVPVVEGDDPGPLQNAIMNALFSQIDMNPVHIIREMMTDQDAGAQMLQSDFGSSWQQAADVVHAEGLGVSLLWHEEESVDVMVAEVIRHIDAIRYEDPETGLWEIKLIRGDYDPDTLPELNPSNSQVLEWRQTPPDELINQITVEFWNHRTGENDAITVQDIAAITQLGRVKNRTMQYLGFSHAGSALQAGQRDLAQMSRPFGRGKVRANRVASGYRPGDVFRLVDPDSGLAGVICRVAKVRDLALGHIELDVTEDVFGVEFNTYAEPGESLWEDPIGNPRNLASAVGYEAPYLLLLRDGRDDELAALPAGGGYYGYAGERPDGGGHLNYMLYVALQGDPAAEDDIADFVPVAELQAAGATATTLPLARLDGAGLMQAGTLACIGSGDWTRDEWVQIVTAPADDATELTVLRGVADTTPKPIPEGAILYAVEAILTLALDSYSEGQTVVGHGAPINSNGQWGGPFLERPVTMAARIERPYPPANLKVNGVSFPDEEFLDTAATFALTWNHRDRLVQSQTVVDWFESANYGPESGTTYRVTVDAYDVYGDLLQTGVIDENVGLVATYDADFTLHPLPAETVFADLQVWTDRGGEQSLQAATARIRFFAPPFDLTGEFIPD</sequence>
<protein>
    <recommendedName>
        <fullName evidence="1">VWFA domain-containing protein</fullName>
    </recommendedName>
</protein>
<dbReference type="SUPFAM" id="SSF53300">
    <property type="entry name" value="vWA-like"/>
    <property type="match status" value="1"/>
</dbReference>
<dbReference type="KEGG" id="zdf:AN401_07285"/>
<dbReference type="RefSeq" id="WP_096778960.1">
    <property type="nucleotide sequence ID" value="NZ_CP012621.1"/>
</dbReference>
<feature type="domain" description="VWFA" evidence="1">
    <location>
        <begin position="238"/>
        <end position="415"/>
    </location>
</feature>
<evidence type="ECO:0000259" key="1">
    <source>
        <dbReference type="PROSITE" id="PS50234"/>
    </source>
</evidence>